<evidence type="ECO:0000256" key="2">
    <source>
        <dbReference type="ARBA" id="ARBA00022517"/>
    </source>
</evidence>
<comment type="subcellular location">
    <subcellularLocation>
        <location evidence="5">Cytoplasm</location>
    </subcellularLocation>
</comment>
<dbReference type="InterPro" id="IPR005227">
    <property type="entry name" value="YqgF"/>
</dbReference>
<dbReference type="GO" id="GO:0000967">
    <property type="term" value="P:rRNA 5'-end processing"/>
    <property type="evidence" value="ECO:0007669"/>
    <property type="project" value="UniProtKB-UniRule"/>
</dbReference>
<feature type="domain" description="YqgF/RNase H-like" evidence="6">
    <location>
        <begin position="2"/>
        <end position="101"/>
    </location>
</feature>
<dbReference type="PANTHER" id="PTHR33317">
    <property type="entry name" value="POLYNUCLEOTIDYL TRANSFERASE, RIBONUCLEASE H-LIKE SUPERFAMILY PROTEIN"/>
    <property type="match status" value="1"/>
</dbReference>
<reference evidence="7 8" key="1">
    <citation type="journal article" date="2016" name="Nat. Commun.">
        <title>Thousands of microbial genomes shed light on interconnected biogeochemical processes in an aquifer system.</title>
        <authorList>
            <person name="Anantharaman K."/>
            <person name="Brown C.T."/>
            <person name="Hug L.A."/>
            <person name="Sharon I."/>
            <person name="Castelle C.J."/>
            <person name="Probst A.J."/>
            <person name="Thomas B.C."/>
            <person name="Singh A."/>
            <person name="Wilkins M.J."/>
            <person name="Karaoz U."/>
            <person name="Brodie E.L."/>
            <person name="Williams K.H."/>
            <person name="Hubbard S.S."/>
            <person name="Banfield J.F."/>
        </authorList>
    </citation>
    <scope>NUCLEOTIDE SEQUENCE [LARGE SCALE GENOMIC DNA]</scope>
</reference>
<dbReference type="EMBL" id="MHNI01000018">
    <property type="protein sequence ID" value="OGZ42452.1"/>
    <property type="molecule type" value="Genomic_DNA"/>
</dbReference>
<dbReference type="Proteomes" id="UP000176700">
    <property type="component" value="Unassembled WGS sequence"/>
</dbReference>
<dbReference type="GO" id="GO:0004518">
    <property type="term" value="F:nuclease activity"/>
    <property type="evidence" value="ECO:0007669"/>
    <property type="project" value="UniProtKB-KW"/>
</dbReference>
<dbReference type="Gene3D" id="3.30.420.140">
    <property type="entry name" value="YqgF/RNase H-like domain"/>
    <property type="match status" value="1"/>
</dbReference>
<dbReference type="Pfam" id="PF03652">
    <property type="entry name" value="RuvX"/>
    <property type="match status" value="1"/>
</dbReference>
<comment type="similarity">
    <text evidence="5">Belongs to the YqgF HJR family.</text>
</comment>
<accession>A0A1G2FXK0</accession>
<gene>
    <name evidence="7" type="ORF">A2W41_03660</name>
</gene>
<dbReference type="InterPro" id="IPR006641">
    <property type="entry name" value="YqgF/RNaseH-like_dom"/>
</dbReference>
<evidence type="ECO:0000313" key="7">
    <source>
        <dbReference type="EMBL" id="OGZ42452.1"/>
    </source>
</evidence>
<comment type="caution">
    <text evidence="7">The sequence shown here is derived from an EMBL/GenBank/DDBJ whole genome shotgun (WGS) entry which is preliminary data.</text>
</comment>
<evidence type="ECO:0000256" key="1">
    <source>
        <dbReference type="ARBA" id="ARBA00022490"/>
    </source>
</evidence>
<dbReference type="InterPro" id="IPR012337">
    <property type="entry name" value="RNaseH-like_sf"/>
</dbReference>
<dbReference type="AlphaFoldDB" id="A0A1G2FXK0"/>
<evidence type="ECO:0000313" key="8">
    <source>
        <dbReference type="Proteomes" id="UP000176700"/>
    </source>
</evidence>
<organism evidence="7 8">
    <name type="scientific">Candidatus Ryanbacteria bacterium RIFCSPHIGHO2_01_45_13</name>
    <dbReference type="NCBI Taxonomy" id="1802112"/>
    <lineage>
        <taxon>Bacteria</taxon>
        <taxon>Candidatus Ryaniibacteriota</taxon>
    </lineage>
</organism>
<keyword evidence="4 5" id="KW-0378">Hydrolase</keyword>
<sequence>MARYLGIDYGTKKIGIALSDEGGRIAFPKVVIENNWDTVAQYLSELVEKERVCTIVVGLPLGLDGTETAMTAKARAFALKLKNEFHPPVVFEKEVLSTKAVRPNTTTKEMIDASSAALILQGYLDKVNVV</sequence>
<name>A0A1G2FXK0_9BACT</name>
<comment type="function">
    <text evidence="5">Could be a nuclease involved in processing of the 5'-end of pre-16S rRNA.</text>
</comment>
<dbReference type="InterPro" id="IPR037027">
    <property type="entry name" value="YqgF/RNaseH-like_dom_sf"/>
</dbReference>
<evidence type="ECO:0000256" key="3">
    <source>
        <dbReference type="ARBA" id="ARBA00022722"/>
    </source>
</evidence>
<proteinExistence type="inferred from homology"/>
<dbReference type="CDD" id="cd16964">
    <property type="entry name" value="YqgF"/>
    <property type="match status" value="1"/>
</dbReference>
<evidence type="ECO:0000259" key="6">
    <source>
        <dbReference type="SMART" id="SM00732"/>
    </source>
</evidence>
<dbReference type="GO" id="GO:0005737">
    <property type="term" value="C:cytoplasm"/>
    <property type="evidence" value="ECO:0007669"/>
    <property type="project" value="UniProtKB-SubCell"/>
</dbReference>
<dbReference type="NCBIfam" id="TIGR00250">
    <property type="entry name" value="RNAse_H_YqgF"/>
    <property type="match status" value="1"/>
</dbReference>
<keyword evidence="1 5" id="KW-0963">Cytoplasm</keyword>
<dbReference type="EC" id="3.1.-.-" evidence="5"/>
<dbReference type="PANTHER" id="PTHR33317:SF4">
    <property type="entry name" value="POLYNUCLEOTIDYL TRANSFERASE, RIBONUCLEASE H-LIKE SUPERFAMILY PROTEIN"/>
    <property type="match status" value="1"/>
</dbReference>
<dbReference type="SUPFAM" id="SSF53098">
    <property type="entry name" value="Ribonuclease H-like"/>
    <property type="match status" value="1"/>
</dbReference>
<dbReference type="HAMAP" id="MF_00651">
    <property type="entry name" value="Nuclease_YqgF"/>
    <property type="match status" value="1"/>
</dbReference>
<dbReference type="GO" id="GO:0016788">
    <property type="term" value="F:hydrolase activity, acting on ester bonds"/>
    <property type="evidence" value="ECO:0007669"/>
    <property type="project" value="UniProtKB-UniRule"/>
</dbReference>
<keyword evidence="2 5" id="KW-0690">Ribosome biogenesis</keyword>
<keyword evidence="3 5" id="KW-0540">Nuclease</keyword>
<evidence type="ECO:0000256" key="5">
    <source>
        <dbReference type="HAMAP-Rule" id="MF_00651"/>
    </source>
</evidence>
<dbReference type="SMART" id="SM00732">
    <property type="entry name" value="YqgFc"/>
    <property type="match status" value="1"/>
</dbReference>
<evidence type="ECO:0000256" key="4">
    <source>
        <dbReference type="ARBA" id="ARBA00022801"/>
    </source>
</evidence>
<protein>
    <recommendedName>
        <fullName evidence="5">Putative pre-16S rRNA nuclease</fullName>
        <ecNumber evidence="5">3.1.-.-</ecNumber>
    </recommendedName>
</protein>